<keyword evidence="2" id="KW-1185">Reference proteome</keyword>
<evidence type="ECO:0000313" key="1">
    <source>
        <dbReference type="EMBL" id="MDT0635911.1"/>
    </source>
</evidence>
<dbReference type="RefSeq" id="WP_311653812.1">
    <property type="nucleotide sequence ID" value="NZ_JAVRIB010000015.1"/>
</dbReference>
<sequence length="116" mass="13382">MQAEHIVHFRYGWPIGMKLRIRPVDCLPAEYQHLGGCLVIVTGLANQKVSGISKQFVYLLQGRDERFSSERIRPEDLELIPDIDPVAYETNQAVVAALPDMWFRRRWTRWSGRSGA</sequence>
<dbReference type="EMBL" id="JAVRIB010000015">
    <property type="protein sequence ID" value="MDT0635911.1"/>
    <property type="molecule type" value="Genomic_DNA"/>
</dbReference>
<organism evidence="1 2">
    <name type="scientific">Spectribacter hydrogenoxidans</name>
    <dbReference type="NCBI Taxonomy" id="3075608"/>
    <lineage>
        <taxon>Bacteria</taxon>
        <taxon>Pseudomonadati</taxon>
        <taxon>Pseudomonadota</taxon>
        <taxon>Gammaproteobacteria</taxon>
        <taxon>Salinisphaerales</taxon>
        <taxon>Salinisphaeraceae</taxon>
        <taxon>Spectribacter</taxon>
    </lineage>
</organism>
<comment type="caution">
    <text evidence="1">The sequence shown here is derived from an EMBL/GenBank/DDBJ whole genome shotgun (WGS) entry which is preliminary data.</text>
</comment>
<name>A0ABU3C2Y3_9GAMM</name>
<accession>A0ABU3C2Y3</accession>
<reference evidence="1 2" key="1">
    <citation type="submission" date="2023-09" db="EMBL/GenBank/DDBJ databases">
        <authorList>
            <person name="Rey-Velasco X."/>
        </authorList>
    </citation>
    <scope>NUCLEOTIDE SEQUENCE [LARGE SCALE GENOMIC DNA]</scope>
    <source>
        <strain evidence="1 2">W335</strain>
    </source>
</reference>
<evidence type="ECO:0000313" key="2">
    <source>
        <dbReference type="Proteomes" id="UP001251857"/>
    </source>
</evidence>
<gene>
    <name evidence="1" type="ORF">RM532_13230</name>
</gene>
<proteinExistence type="predicted"/>
<dbReference type="Proteomes" id="UP001251857">
    <property type="component" value="Unassembled WGS sequence"/>
</dbReference>
<protein>
    <submittedName>
        <fullName evidence="1">Uncharacterized protein</fullName>
    </submittedName>
</protein>